<dbReference type="Gene3D" id="3.10.580.10">
    <property type="entry name" value="CBS-domain"/>
    <property type="match status" value="1"/>
</dbReference>
<gene>
    <name evidence="4" type="ORF">N1032_06515</name>
</gene>
<sequence length="138" mass="14725">MTTARDIMTPDPEGIRESHTLREAAVLMRDLDVGALPILADDGDLVGVITDRDIVVGCVADGGDPESVLVADLADREPVTVDADDDVREALNAMQQHQVRRIPVLEAGRLVGIISQADIALSLSPTETGETVEEISEE</sequence>
<dbReference type="InterPro" id="IPR046342">
    <property type="entry name" value="CBS_dom_sf"/>
</dbReference>
<proteinExistence type="predicted"/>
<dbReference type="RefSeq" id="WP_259538206.1">
    <property type="nucleotide sequence ID" value="NZ_JANLCJ010000002.1"/>
</dbReference>
<dbReference type="InterPro" id="IPR000644">
    <property type="entry name" value="CBS_dom"/>
</dbReference>
<dbReference type="Proteomes" id="UP001165586">
    <property type="component" value="Unassembled WGS sequence"/>
</dbReference>
<dbReference type="PANTHER" id="PTHR43080">
    <property type="entry name" value="CBS DOMAIN-CONTAINING PROTEIN CBSX3, MITOCHONDRIAL"/>
    <property type="match status" value="1"/>
</dbReference>
<evidence type="ECO:0000256" key="1">
    <source>
        <dbReference type="ARBA" id="ARBA00023122"/>
    </source>
</evidence>
<organism evidence="4 5">
    <name type="scientific">Herbiconiux daphne</name>
    <dbReference type="NCBI Taxonomy" id="2970914"/>
    <lineage>
        <taxon>Bacteria</taxon>
        <taxon>Bacillati</taxon>
        <taxon>Actinomycetota</taxon>
        <taxon>Actinomycetes</taxon>
        <taxon>Micrococcales</taxon>
        <taxon>Microbacteriaceae</taxon>
        <taxon>Herbiconiux</taxon>
    </lineage>
</organism>
<dbReference type="SMART" id="SM00116">
    <property type="entry name" value="CBS"/>
    <property type="match status" value="2"/>
</dbReference>
<reference evidence="4" key="1">
    <citation type="submission" date="2022-08" db="EMBL/GenBank/DDBJ databases">
        <authorList>
            <person name="Deng Y."/>
            <person name="Han X.-F."/>
            <person name="Zhang Y.-Q."/>
        </authorList>
    </citation>
    <scope>NUCLEOTIDE SEQUENCE</scope>
    <source>
        <strain evidence="4">CPCC 203386</strain>
    </source>
</reference>
<evidence type="ECO:0000256" key="2">
    <source>
        <dbReference type="PROSITE-ProRule" id="PRU00703"/>
    </source>
</evidence>
<protein>
    <submittedName>
        <fullName evidence="4">CBS domain-containing protein</fullName>
    </submittedName>
</protein>
<name>A0ABT2GZJ4_9MICO</name>
<dbReference type="SUPFAM" id="SSF54631">
    <property type="entry name" value="CBS-domain pair"/>
    <property type="match status" value="1"/>
</dbReference>
<feature type="domain" description="CBS" evidence="3">
    <location>
        <begin position="74"/>
        <end position="131"/>
    </location>
</feature>
<comment type="caution">
    <text evidence="4">The sequence shown here is derived from an EMBL/GenBank/DDBJ whole genome shotgun (WGS) entry which is preliminary data.</text>
</comment>
<evidence type="ECO:0000313" key="5">
    <source>
        <dbReference type="Proteomes" id="UP001165586"/>
    </source>
</evidence>
<keyword evidence="5" id="KW-1185">Reference proteome</keyword>
<dbReference type="InterPro" id="IPR051257">
    <property type="entry name" value="Diverse_CBS-Domain"/>
</dbReference>
<dbReference type="CDD" id="cd04622">
    <property type="entry name" value="CBS_pair_HRP1_like"/>
    <property type="match status" value="1"/>
</dbReference>
<dbReference type="EMBL" id="JANLCJ010000002">
    <property type="protein sequence ID" value="MCS5733388.1"/>
    <property type="molecule type" value="Genomic_DNA"/>
</dbReference>
<dbReference type="Pfam" id="PF00571">
    <property type="entry name" value="CBS"/>
    <property type="match status" value="2"/>
</dbReference>
<accession>A0ABT2GZJ4</accession>
<feature type="domain" description="CBS" evidence="3">
    <location>
        <begin position="8"/>
        <end position="66"/>
    </location>
</feature>
<evidence type="ECO:0000313" key="4">
    <source>
        <dbReference type="EMBL" id="MCS5733388.1"/>
    </source>
</evidence>
<dbReference type="PROSITE" id="PS51371">
    <property type="entry name" value="CBS"/>
    <property type="match status" value="2"/>
</dbReference>
<evidence type="ECO:0000259" key="3">
    <source>
        <dbReference type="PROSITE" id="PS51371"/>
    </source>
</evidence>
<dbReference type="PANTHER" id="PTHR43080:SF2">
    <property type="entry name" value="CBS DOMAIN-CONTAINING PROTEIN"/>
    <property type="match status" value="1"/>
</dbReference>
<keyword evidence="1 2" id="KW-0129">CBS domain</keyword>